<comment type="caution">
    <text evidence="2">The sequence shown here is derived from an EMBL/GenBank/DDBJ whole genome shotgun (WGS) entry which is preliminary data.</text>
</comment>
<feature type="compositionally biased region" description="Basic and acidic residues" evidence="1">
    <location>
        <begin position="110"/>
        <end position="122"/>
    </location>
</feature>
<evidence type="ECO:0000256" key="1">
    <source>
        <dbReference type="SAM" id="MobiDB-lite"/>
    </source>
</evidence>
<sequence length="273" mass="30005">MKQLIQEIVATDKNDDRRDGNNNDLESLIMNILASAIDSKRQGGNSIEVDLLIQEILESSAKPKGTGEITTRASQVDESRWSSPAHVVETSTNVPASLGKRFIVQIDMGTETKEVKRPRGELNDNGSNASGKTTGAADGPSATTDTNGPKKFKRPSDTPPMRASCKVFKADLTSTMRKPKPRETPLASAMGVKNMTDLSMLKKEHEAARQACLATMTVPVPHNDDMDMGTEDKKRKETRVKEEKKTTKDTEEKGEKPKTLLDNLLASIYDYNK</sequence>
<evidence type="ECO:0000313" key="2">
    <source>
        <dbReference type="EMBL" id="KAF9546904.1"/>
    </source>
</evidence>
<feature type="region of interest" description="Disordered" evidence="1">
    <location>
        <begin position="215"/>
        <end position="258"/>
    </location>
</feature>
<dbReference type="EMBL" id="JAAAXW010000049">
    <property type="protein sequence ID" value="KAF9546904.1"/>
    <property type="molecule type" value="Genomic_DNA"/>
</dbReference>
<evidence type="ECO:0000313" key="3">
    <source>
        <dbReference type="Proteomes" id="UP000723463"/>
    </source>
</evidence>
<dbReference type="AlphaFoldDB" id="A0A9P6FC62"/>
<organism evidence="2 3">
    <name type="scientific">Mortierella hygrophila</name>
    <dbReference type="NCBI Taxonomy" id="979708"/>
    <lineage>
        <taxon>Eukaryota</taxon>
        <taxon>Fungi</taxon>
        <taxon>Fungi incertae sedis</taxon>
        <taxon>Mucoromycota</taxon>
        <taxon>Mortierellomycotina</taxon>
        <taxon>Mortierellomycetes</taxon>
        <taxon>Mortierellales</taxon>
        <taxon>Mortierellaceae</taxon>
        <taxon>Mortierella</taxon>
    </lineage>
</organism>
<dbReference type="Proteomes" id="UP000723463">
    <property type="component" value="Unassembled WGS sequence"/>
</dbReference>
<feature type="compositionally biased region" description="Basic and acidic residues" evidence="1">
    <location>
        <begin position="222"/>
        <end position="258"/>
    </location>
</feature>
<protein>
    <submittedName>
        <fullName evidence="2">Uncharacterized protein</fullName>
    </submittedName>
</protein>
<proteinExistence type="predicted"/>
<name>A0A9P6FC62_9FUNG</name>
<feature type="region of interest" description="Disordered" evidence="1">
    <location>
        <begin position="64"/>
        <end position="87"/>
    </location>
</feature>
<feature type="compositionally biased region" description="Polar residues" evidence="1">
    <location>
        <begin position="124"/>
        <end position="133"/>
    </location>
</feature>
<keyword evidence="3" id="KW-1185">Reference proteome</keyword>
<reference evidence="2" key="1">
    <citation type="journal article" date="2020" name="Fungal Divers.">
        <title>Resolving the Mortierellaceae phylogeny through synthesis of multi-gene phylogenetics and phylogenomics.</title>
        <authorList>
            <person name="Vandepol N."/>
            <person name="Liber J."/>
            <person name="Desiro A."/>
            <person name="Na H."/>
            <person name="Kennedy M."/>
            <person name="Barry K."/>
            <person name="Grigoriev I.V."/>
            <person name="Miller A.N."/>
            <person name="O'Donnell K."/>
            <person name="Stajich J.E."/>
            <person name="Bonito G."/>
        </authorList>
    </citation>
    <scope>NUCLEOTIDE SEQUENCE</scope>
    <source>
        <strain evidence="2">NRRL 2591</strain>
    </source>
</reference>
<gene>
    <name evidence="2" type="ORF">EC957_009069</name>
</gene>
<feature type="region of interest" description="Disordered" evidence="1">
    <location>
        <begin position="109"/>
        <end position="163"/>
    </location>
</feature>
<accession>A0A9P6FC62</accession>